<accession>A0ABQ7K3N5</accession>
<dbReference type="EMBL" id="JAAAIM010000269">
    <property type="protein sequence ID" value="KAG0290860.1"/>
    <property type="molecule type" value="Genomic_DNA"/>
</dbReference>
<sequence>QPKEKVPDVPWATDIAQKPYYGCDVRKNYPHLAVYSQEWVAGLIAAKVNKELSFETGETSLVKEGKKDLLTEVLKNTKAELYSSSNLPSTLGVYKDAWGLSPYQPPVAPGEQNNARMMHLVIDDCEKCGCADLIFIEVIDILLIGLVIYSPIRAMKATKLRED</sequence>
<feature type="non-terminal residue" evidence="1">
    <location>
        <position position="1"/>
    </location>
</feature>
<protein>
    <submittedName>
        <fullName evidence="1">Uncharacterized protein</fullName>
    </submittedName>
</protein>
<name>A0ABQ7K3N5_9FUNG</name>
<gene>
    <name evidence="1" type="ORF">BGZ96_005664</name>
</gene>
<evidence type="ECO:0000313" key="2">
    <source>
        <dbReference type="Proteomes" id="UP001194696"/>
    </source>
</evidence>
<reference evidence="1 2" key="1">
    <citation type="journal article" date="2020" name="Fungal Divers.">
        <title>Resolving the Mortierellaceae phylogeny through synthesis of multi-gene phylogenetics and phylogenomics.</title>
        <authorList>
            <person name="Vandepol N."/>
            <person name="Liber J."/>
            <person name="Desiro A."/>
            <person name="Na H."/>
            <person name="Kennedy M."/>
            <person name="Barry K."/>
            <person name="Grigoriev I.V."/>
            <person name="Miller A.N."/>
            <person name="O'Donnell K."/>
            <person name="Stajich J.E."/>
            <person name="Bonito G."/>
        </authorList>
    </citation>
    <scope>NUCLEOTIDE SEQUENCE [LARGE SCALE GENOMIC DNA]</scope>
    <source>
        <strain evidence="1 2">AD045</strain>
    </source>
</reference>
<comment type="caution">
    <text evidence="1">The sequence shown here is derived from an EMBL/GenBank/DDBJ whole genome shotgun (WGS) entry which is preliminary data.</text>
</comment>
<evidence type="ECO:0000313" key="1">
    <source>
        <dbReference type="EMBL" id="KAG0290860.1"/>
    </source>
</evidence>
<keyword evidence="2" id="KW-1185">Reference proteome</keyword>
<organism evidence="1 2">
    <name type="scientific">Linnemannia gamsii</name>
    <dbReference type="NCBI Taxonomy" id="64522"/>
    <lineage>
        <taxon>Eukaryota</taxon>
        <taxon>Fungi</taxon>
        <taxon>Fungi incertae sedis</taxon>
        <taxon>Mucoromycota</taxon>
        <taxon>Mortierellomycotina</taxon>
        <taxon>Mortierellomycetes</taxon>
        <taxon>Mortierellales</taxon>
        <taxon>Mortierellaceae</taxon>
        <taxon>Linnemannia</taxon>
    </lineage>
</organism>
<dbReference type="Proteomes" id="UP001194696">
    <property type="component" value="Unassembled WGS sequence"/>
</dbReference>
<proteinExistence type="predicted"/>